<feature type="domain" description="Ferrous iron transporter FeoA-like" evidence="2">
    <location>
        <begin position="1"/>
        <end position="78"/>
    </location>
</feature>
<accession>A0A4Q1KDZ4</accession>
<evidence type="ECO:0000259" key="2">
    <source>
        <dbReference type="SMART" id="SM00899"/>
    </source>
</evidence>
<dbReference type="Gene3D" id="2.30.30.90">
    <property type="match status" value="1"/>
</dbReference>
<organism evidence="3 4">
    <name type="scientific">Sphingobium fluviale</name>
    <dbReference type="NCBI Taxonomy" id="2506423"/>
    <lineage>
        <taxon>Bacteria</taxon>
        <taxon>Pseudomonadati</taxon>
        <taxon>Pseudomonadota</taxon>
        <taxon>Alphaproteobacteria</taxon>
        <taxon>Sphingomonadales</taxon>
        <taxon>Sphingomonadaceae</taxon>
        <taxon>Sphingobium</taxon>
    </lineage>
</organism>
<dbReference type="InterPro" id="IPR008988">
    <property type="entry name" value="Transcriptional_repressor_C"/>
</dbReference>
<keyword evidence="4" id="KW-1185">Reference proteome</keyword>
<reference evidence="4" key="1">
    <citation type="submission" date="2019-01" db="EMBL/GenBank/DDBJ databases">
        <title>Cytophagaceae bacterium strain CAR-16.</title>
        <authorList>
            <person name="Chen W.-M."/>
        </authorList>
    </citation>
    <scope>NUCLEOTIDE SEQUENCE [LARGE SCALE GENOMIC DNA]</scope>
    <source>
        <strain evidence="4">CHR27</strain>
    </source>
</reference>
<dbReference type="OrthoDB" id="7173531at2"/>
<dbReference type="SMART" id="SM00899">
    <property type="entry name" value="FeoA"/>
    <property type="match status" value="1"/>
</dbReference>
<proteinExistence type="predicted"/>
<evidence type="ECO:0000313" key="3">
    <source>
        <dbReference type="EMBL" id="RXR25598.1"/>
    </source>
</evidence>
<dbReference type="InterPro" id="IPR038157">
    <property type="entry name" value="FeoA_core_dom"/>
</dbReference>
<dbReference type="AlphaFoldDB" id="A0A4Q1KDZ4"/>
<dbReference type="Proteomes" id="UP000290958">
    <property type="component" value="Unassembled WGS sequence"/>
</dbReference>
<dbReference type="SUPFAM" id="SSF50037">
    <property type="entry name" value="C-terminal domain of transcriptional repressors"/>
    <property type="match status" value="1"/>
</dbReference>
<dbReference type="GO" id="GO:0046914">
    <property type="term" value="F:transition metal ion binding"/>
    <property type="evidence" value="ECO:0007669"/>
    <property type="project" value="InterPro"/>
</dbReference>
<gene>
    <name evidence="3" type="ORF">EQG66_13900</name>
</gene>
<evidence type="ECO:0000313" key="4">
    <source>
        <dbReference type="Proteomes" id="UP000290958"/>
    </source>
</evidence>
<sequence length="92" mass="10153">MRLDSLPPRRTAYIDRVDWDILSSSEAQRLREFGVDEGSTIETLHRGGLLGRGALACRIGRMTVAMRREHATAIHVRTGPDKAPSQEAAALL</sequence>
<dbReference type="RefSeq" id="WP_129405154.1">
    <property type="nucleotide sequence ID" value="NZ_SBKP01000019.1"/>
</dbReference>
<name>A0A4Q1KDZ4_9SPHN</name>
<dbReference type="EMBL" id="SBKP01000019">
    <property type="protein sequence ID" value="RXR25598.1"/>
    <property type="molecule type" value="Genomic_DNA"/>
</dbReference>
<protein>
    <submittedName>
        <fullName evidence="3">Ferrous iron transport protein A</fullName>
    </submittedName>
</protein>
<dbReference type="Pfam" id="PF04023">
    <property type="entry name" value="FeoA"/>
    <property type="match status" value="1"/>
</dbReference>
<keyword evidence="1" id="KW-0408">Iron</keyword>
<comment type="caution">
    <text evidence="3">The sequence shown here is derived from an EMBL/GenBank/DDBJ whole genome shotgun (WGS) entry which is preliminary data.</text>
</comment>
<dbReference type="InterPro" id="IPR007167">
    <property type="entry name" value="Fe-transptr_FeoA-like"/>
</dbReference>
<evidence type="ECO:0000256" key="1">
    <source>
        <dbReference type="ARBA" id="ARBA00023004"/>
    </source>
</evidence>